<sequence length="134" mass="14429">MVFLVTSLQHDTCPKQSKSVILVGQSYATDVLTSSGLRKKVVTSHILRIVAKGQKTFDAAQSPSRLLVSSLTCQNLQESMADVPSAFNVVPLGANAAGKCSYYSSGALIKQTMIGKMETLPFADSRRITHRLLA</sequence>
<protein>
    <submittedName>
        <fullName evidence="1">Uncharacterized protein</fullName>
    </submittedName>
</protein>
<accession>A0A1Y2CJ90</accession>
<evidence type="ECO:0000313" key="1">
    <source>
        <dbReference type="EMBL" id="ORY46365.1"/>
    </source>
</evidence>
<keyword evidence="2" id="KW-1185">Reference proteome</keyword>
<evidence type="ECO:0000313" key="2">
    <source>
        <dbReference type="Proteomes" id="UP000193642"/>
    </source>
</evidence>
<proteinExistence type="predicted"/>
<dbReference type="EMBL" id="MCGO01000016">
    <property type="protein sequence ID" value="ORY46365.1"/>
    <property type="molecule type" value="Genomic_DNA"/>
</dbReference>
<name>A0A1Y2CJ90_9FUNG</name>
<organism evidence="1 2">
    <name type="scientific">Rhizoclosmatium globosum</name>
    <dbReference type="NCBI Taxonomy" id="329046"/>
    <lineage>
        <taxon>Eukaryota</taxon>
        <taxon>Fungi</taxon>
        <taxon>Fungi incertae sedis</taxon>
        <taxon>Chytridiomycota</taxon>
        <taxon>Chytridiomycota incertae sedis</taxon>
        <taxon>Chytridiomycetes</taxon>
        <taxon>Chytridiales</taxon>
        <taxon>Chytriomycetaceae</taxon>
        <taxon>Rhizoclosmatium</taxon>
    </lineage>
</organism>
<comment type="caution">
    <text evidence="1">The sequence shown here is derived from an EMBL/GenBank/DDBJ whole genome shotgun (WGS) entry which is preliminary data.</text>
</comment>
<dbReference type="AlphaFoldDB" id="A0A1Y2CJ90"/>
<dbReference type="Proteomes" id="UP000193642">
    <property type="component" value="Unassembled WGS sequence"/>
</dbReference>
<gene>
    <name evidence="1" type="ORF">BCR33DRAFT_127463</name>
</gene>
<reference evidence="1 2" key="1">
    <citation type="submission" date="2016-07" db="EMBL/GenBank/DDBJ databases">
        <title>Pervasive Adenine N6-methylation of Active Genes in Fungi.</title>
        <authorList>
            <consortium name="DOE Joint Genome Institute"/>
            <person name="Mondo S.J."/>
            <person name="Dannebaum R.O."/>
            <person name="Kuo R.C."/>
            <person name="Labutti K."/>
            <person name="Haridas S."/>
            <person name="Kuo A."/>
            <person name="Salamov A."/>
            <person name="Ahrendt S.R."/>
            <person name="Lipzen A."/>
            <person name="Sullivan W."/>
            <person name="Andreopoulos W.B."/>
            <person name="Clum A."/>
            <person name="Lindquist E."/>
            <person name="Daum C."/>
            <person name="Ramamoorthy G.K."/>
            <person name="Gryganskyi A."/>
            <person name="Culley D."/>
            <person name="Magnuson J.K."/>
            <person name="James T.Y."/>
            <person name="O'Malley M.A."/>
            <person name="Stajich J.E."/>
            <person name="Spatafora J.W."/>
            <person name="Visel A."/>
            <person name="Grigoriev I.V."/>
        </authorList>
    </citation>
    <scope>NUCLEOTIDE SEQUENCE [LARGE SCALE GENOMIC DNA]</scope>
    <source>
        <strain evidence="1 2">JEL800</strain>
    </source>
</reference>